<dbReference type="CDD" id="cd06848">
    <property type="entry name" value="GCS_H"/>
    <property type="match status" value="1"/>
</dbReference>
<reference evidence="6 7" key="2">
    <citation type="journal article" date="2010" name="Stand. Genomic Sci.">
        <title>Complete genome sequence of Desulfohalobium retbaense type strain (HR(100)).</title>
        <authorList>
            <person name="Spring S."/>
            <person name="Nolan M."/>
            <person name="Lapidus A."/>
            <person name="Glavina Del Rio T."/>
            <person name="Copeland A."/>
            <person name="Tice H."/>
            <person name="Cheng J.F."/>
            <person name="Lucas S."/>
            <person name="Land M."/>
            <person name="Chen F."/>
            <person name="Bruce D."/>
            <person name="Goodwin L."/>
            <person name="Pitluck S."/>
            <person name="Ivanova N."/>
            <person name="Mavromatis K."/>
            <person name="Mikhailova N."/>
            <person name="Pati A."/>
            <person name="Chen A."/>
            <person name="Palaniappan K."/>
            <person name="Hauser L."/>
            <person name="Chang Y.J."/>
            <person name="Jeffries C.D."/>
            <person name="Munk C."/>
            <person name="Kiss H."/>
            <person name="Chain P."/>
            <person name="Han C."/>
            <person name="Brettin T."/>
            <person name="Detter J.C."/>
            <person name="Schuler E."/>
            <person name="Goker M."/>
            <person name="Rohde M."/>
            <person name="Bristow J."/>
            <person name="Eisen J.A."/>
            <person name="Markowitz V."/>
            <person name="Hugenholtz P."/>
            <person name="Kyrpides N.C."/>
            <person name="Klenk H.P."/>
        </authorList>
    </citation>
    <scope>NUCLEOTIDE SEQUENCE [LARGE SCALE GENOMIC DNA]</scope>
    <source>
        <strain evidence="7">ATCC 49802 / DSM 20745 / S 6022</strain>
    </source>
</reference>
<comment type="subunit">
    <text evidence="3">The glycine cleavage system is composed of four proteins: P, T, L and H.</text>
</comment>
<dbReference type="KEGG" id="sti:Sthe_1286"/>
<dbReference type="PROSITE" id="PS50968">
    <property type="entry name" value="BIOTINYL_LIPOYL"/>
    <property type="match status" value="1"/>
</dbReference>
<organism evidence="6 7">
    <name type="scientific">Sphaerobacter thermophilus (strain ATCC 49802 / DSM 20745 / KCCM 41009 / NCIMB 13125 / S 6022)</name>
    <dbReference type="NCBI Taxonomy" id="479434"/>
    <lineage>
        <taxon>Bacteria</taxon>
        <taxon>Pseudomonadati</taxon>
        <taxon>Thermomicrobiota</taxon>
        <taxon>Thermomicrobia</taxon>
        <taxon>Sphaerobacterales</taxon>
        <taxon>Sphaerobacterineae</taxon>
        <taxon>Sphaerobacteraceae</taxon>
        <taxon>Sphaerobacter</taxon>
    </lineage>
</organism>
<dbReference type="InParanoid" id="D1C3A4"/>
<dbReference type="InterPro" id="IPR003016">
    <property type="entry name" value="2-oxoA_DH_lipoyl-BS"/>
</dbReference>
<evidence type="ECO:0000259" key="5">
    <source>
        <dbReference type="PROSITE" id="PS50968"/>
    </source>
</evidence>
<dbReference type="NCBIfam" id="NF002270">
    <property type="entry name" value="PRK01202.1"/>
    <property type="match status" value="1"/>
</dbReference>
<gene>
    <name evidence="3" type="primary">gcvH</name>
    <name evidence="6" type="ordered locus">Sthe_1286</name>
</gene>
<evidence type="ECO:0000313" key="6">
    <source>
        <dbReference type="EMBL" id="ACZ38721.1"/>
    </source>
</evidence>
<feature type="domain" description="Lipoyl-binding" evidence="5">
    <location>
        <begin position="23"/>
        <end position="105"/>
    </location>
</feature>
<dbReference type="EMBL" id="CP001823">
    <property type="protein sequence ID" value="ACZ38721.1"/>
    <property type="molecule type" value="Genomic_DNA"/>
</dbReference>
<evidence type="ECO:0000256" key="3">
    <source>
        <dbReference type="HAMAP-Rule" id="MF_00272"/>
    </source>
</evidence>
<dbReference type="PROSITE" id="PS00189">
    <property type="entry name" value="LIPOYL"/>
    <property type="match status" value="1"/>
</dbReference>
<dbReference type="GO" id="GO:0005960">
    <property type="term" value="C:glycine cleavage complex"/>
    <property type="evidence" value="ECO:0007669"/>
    <property type="project" value="InterPro"/>
</dbReference>
<dbReference type="PANTHER" id="PTHR11715:SF3">
    <property type="entry name" value="GLYCINE CLEAVAGE SYSTEM H PROTEIN-RELATED"/>
    <property type="match status" value="1"/>
</dbReference>
<dbReference type="GO" id="GO:0005737">
    <property type="term" value="C:cytoplasm"/>
    <property type="evidence" value="ECO:0007669"/>
    <property type="project" value="TreeGrafter"/>
</dbReference>
<dbReference type="AlphaFoldDB" id="D1C3A4"/>
<comment type="similarity">
    <text evidence="1 3">Belongs to the GcvH family.</text>
</comment>
<sequence length="131" mass="13987">MTQVAQGLRYTKTHEWVKLDGDVATVGVTDFAQSELGDITYLELPEPGTTVTQGEPMGVIESVKAASDIYAPISGEVIEANSTVVDSPELVNSSPYEEGWFVKVRVSDPAGVESLMDADAYEAFVKEEGGA</sequence>
<dbReference type="HAMAP" id="MF_00272">
    <property type="entry name" value="GcvH"/>
    <property type="match status" value="1"/>
</dbReference>
<protein>
    <recommendedName>
        <fullName evidence="3">Glycine cleavage system H protein</fullName>
    </recommendedName>
</protein>
<dbReference type="HOGENOM" id="CLU_097408_2_0_0"/>
<dbReference type="Proteomes" id="UP000002027">
    <property type="component" value="Chromosome 1"/>
</dbReference>
<evidence type="ECO:0000256" key="1">
    <source>
        <dbReference type="ARBA" id="ARBA00009249"/>
    </source>
</evidence>
<dbReference type="InterPro" id="IPR017453">
    <property type="entry name" value="GCV_H_sub"/>
</dbReference>
<feature type="modified residue" description="N6-lipoyllysine" evidence="3 4">
    <location>
        <position position="64"/>
    </location>
</feature>
<keyword evidence="2 3" id="KW-0450">Lipoyl</keyword>
<comment type="cofactor">
    <cofactor evidence="3">
        <name>(R)-lipoate</name>
        <dbReference type="ChEBI" id="CHEBI:83088"/>
    </cofactor>
    <text evidence="3">Binds 1 lipoyl cofactor covalently.</text>
</comment>
<dbReference type="GO" id="GO:0019464">
    <property type="term" value="P:glycine decarboxylation via glycine cleavage system"/>
    <property type="evidence" value="ECO:0007669"/>
    <property type="project" value="UniProtKB-UniRule"/>
</dbReference>
<dbReference type="FunCoup" id="D1C3A4">
    <property type="interactions" value="438"/>
</dbReference>
<keyword evidence="7" id="KW-1185">Reference proteome</keyword>
<reference evidence="7" key="1">
    <citation type="submission" date="2009-11" db="EMBL/GenBank/DDBJ databases">
        <title>The complete chromosome 1 of Sphaerobacter thermophilus DSM 20745.</title>
        <authorList>
            <person name="Lucas S."/>
            <person name="Copeland A."/>
            <person name="Lapidus A."/>
            <person name="Glavina del Rio T."/>
            <person name="Dalin E."/>
            <person name="Tice H."/>
            <person name="Bruce D."/>
            <person name="Goodwin L."/>
            <person name="Pitluck S."/>
            <person name="Kyrpides N."/>
            <person name="Mavromatis K."/>
            <person name="Ivanova N."/>
            <person name="Mikhailova N."/>
            <person name="LaButti K.M."/>
            <person name="Clum A."/>
            <person name="Sun H.I."/>
            <person name="Brettin T."/>
            <person name="Detter J.C."/>
            <person name="Han C."/>
            <person name="Larimer F."/>
            <person name="Land M."/>
            <person name="Hauser L."/>
            <person name="Markowitz V."/>
            <person name="Cheng J.F."/>
            <person name="Hugenholtz P."/>
            <person name="Woyke T."/>
            <person name="Wu D."/>
            <person name="Steenblock K."/>
            <person name="Schneider S."/>
            <person name="Pukall R."/>
            <person name="Goeker M."/>
            <person name="Klenk H.P."/>
            <person name="Eisen J.A."/>
        </authorList>
    </citation>
    <scope>NUCLEOTIDE SEQUENCE [LARGE SCALE GENOMIC DNA]</scope>
    <source>
        <strain evidence="7">ATCC 49802 / DSM 20745 / S 6022</strain>
    </source>
</reference>
<dbReference type="InterPro" id="IPR011053">
    <property type="entry name" value="Single_hybrid_motif"/>
</dbReference>
<accession>D1C3A4</accession>
<dbReference type="Pfam" id="PF01597">
    <property type="entry name" value="GCV_H"/>
    <property type="match status" value="1"/>
</dbReference>
<evidence type="ECO:0000313" key="7">
    <source>
        <dbReference type="Proteomes" id="UP000002027"/>
    </source>
</evidence>
<dbReference type="SUPFAM" id="SSF51230">
    <property type="entry name" value="Single hybrid motif"/>
    <property type="match status" value="1"/>
</dbReference>
<dbReference type="InterPro" id="IPR000089">
    <property type="entry name" value="Biotin_lipoyl"/>
</dbReference>
<proteinExistence type="inferred from homology"/>
<dbReference type="NCBIfam" id="TIGR00527">
    <property type="entry name" value="gcvH"/>
    <property type="match status" value="1"/>
</dbReference>
<dbReference type="RefSeq" id="WP_012871768.1">
    <property type="nucleotide sequence ID" value="NC_013523.1"/>
</dbReference>
<evidence type="ECO:0000256" key="4">
    <source>
        <dbReference type="PIRSR" id="PIRSR617453-50"/>
    </source>
</evidence>
<evidence type="ECO:0000256" key="2">
    <source>
        <dbReference type="ARBA" id="ARBA00022823"/>
    </source>
</evidence>
<dbReference type="OrthoDB" id="9796712at2"/>
<dbReference type="PANTHER" id="PTHR11715">
    <property type="entry name" value="GLYCINE CLEAVAGE SYSTEM H PROTEIN"/>
    <property type="match status" value="1"/>
</dbReference>
<name>D1C3A4_SPHTD</name>
<comment type="function">
    <text evidence="3">The glycine cleavage system catalyzes the degradation of glycine. The H protein shuttles the methylamine group of glycine from the P protein to the T protein.</text>
</comment>
<dbReference type="InterPro" id="IPR002930">
    <property type="entry name" value="GCV_H"/>
</dbReference>
<dbReference type="STRING" id="479434.Sthe_1286"/>
<dbReference type="eggNOG" id="COG0509">
    <property type="taxonomic scope" value="Bacteria"/>
</dbReference>
<dbReference type="GO" id="GO:0009249">
    <property type="term" value="P:protein lipoylation"/>
    <property type="evidence" value="ECO:0007669"/>
    <property type="project" value="TreeGrafter"/>
</dbReference>
<dbReference type="Gene3D" id="2.40.50.100">
    <property type="match status" value="1"/>
</dbReference>
<dbReference type="InterPro" id="IPR033753">
    <property type="entry name" value="GCV_H/Fam206"/>
</dbReference>